<feature type="binding site" evidence="8">
    <location>
        <position position="40"/>
    </location>
    <ligand>
        <name>Mg(2+)</name>
        <dbReference type="ChEBI" id="CHEBI:18420"/>
    </ligand>
</feature>
<dbReference type="HAMAP" id="MF_00011">
    <property type="entry name" value="Adenylosucc_synth"/>
    <property type="match status" value="1"/>
</dbReference>
<dbReference type="GO" id="GO:0005525">
    <property type="term" value="F:GTP binding"/>
    <property type="evidence" value="ECO:0007669"/>
    <property type="project" value="UniProtKB-UniRule"/>
</dbReference>
<dbReference type="Gene3D" id="1.10.300.10">
    <property type="entry name" value="Adenylosuccinate Synthetase, subunit A, domain 2"/>
    <property type="match status" value="1"/>
</dbReference>
<feature type="binding site" evidence="8">
    <location>
        <position position="13"/>
    </location>
    <ligand>
        <name>Mg(2+)</name>
        <dbReference type="ChEBI" id="CHEBI:18420"/>
    </ligand>
</feature>
<evidence type="ECO:0000256" key="1">
    <source>
        <dbReference type="ARBA" id="ARBA00011738"/>
    </source>
</evidence>
<name>A0A350HC98_UNCW3</name>
<dbReference type="EC" id="6.3.4.4" evidence="8 10"/>
<feature type="binding site" description="in other chain" evidence="8">
    <location>
        <begin position="38"/>
        <end position="41"/>
    </location>
    <ligand>
        <name>IMP</name>
        <dbReference type="ChEBI" id="CHEBI:58053"/>
        <note>ligand shared between dimeric partners</note>
    </ligand>
</feature>
<feature type="binding site" evidence="8">
    <location>
        <position position="141"/>
    </location>
    <ligand>
        <name>IMP</name>
        <dbReference type="ChEBI" id="CHEBI:58053"/>
        <note>ligand shared between dimeric partners</note>
    </ligand>
</feature>
<evidence type="ECO:0000313" key="12">
    <source>
        <dbReference type="Proteomes" id="UP000264062"/>
    </source>
</evidence>
<comment type="similarity">
    <text evidence="8 10">Belongs to the adenylosuccinate synthetase family.</text>
</comment>
<comment type="subcellular location">
    <subcellularLocation>
        <location evidence="8">Cytoplasm</location>
    </subcellularLocation>
</comment>
<dbReference type="FunFam" id="3.90.170.10:FF:000001">
    <property type="entry name" value="Adenylosuccinate synthetase"/>
    <property type="match status" value="1"/>
</dbReference>
<dbReference type="Pfam" id="PF00709">
    <property type="entry name" value="Adenylsucc_synt"/>
    <property type="match status" value="1"/>
</dbReference>
<dbReference type="FunFam" id="1.10.300.10:FF:000001">
    <property type="entry name" value="Adenylosuccinate synthetase"/>
    <property type="match status" value="1"/>
</dbReference>
<dbReference type="GO" id="GO:0004019">
    <property type="term" value="F:adenylosuccinate synthase activity"/>
    <property type="evidence" value="ECO:0007669"/>
    <property type="project" value="UniProtKB-UniRule"/>
</dbReference>
<protein>
    <recommendedName>
        <fullName evidence="8 10">Adenylosuccinate synthetase</fullName>
        <shortName evidence="8">AMPSase</shortName>
        <shortName evidence="8">AdSS</shortName>
        <ecNumber evidence="8 10">6.3.4.4</ecNumber>
    </recommendedName>
    <alternativeName>
        <fullName evidence="8">IMP--aspartate ligase</fullName>
    </alternativeName>
</protein>
<keyword evidence="3 8" id="KW-0479">Metal-binding</keyword>
<feature type="binding site" evidence="8">
    <location>
        <begin position="411"/>
        <end position="413"/>
    </location>
    <ligand>
        <name>GTP</name>
        <dbReference type="ChEBI" id="CHEBI:37565"/>
    </ligand>
</feature>
<dbReference type="InterPro" id="IPR033128">
    <property type="entry name" value="Adenylosuccin_syn_Lys_AS"/>
</dbReference>
<feature type="binding site" description="in other chain" evidence="8">
    <location>
        <position position="301"/>
    </location>
    <ligand>
        <name>IMP</name>
        <dbReference type="ChEBI" id="CHEBI:58053"/>
        <note>ligand shared between dimeric partners</note>
    </ligand>
</feature>
<dbReference type="InterPro" id="IPR042110">
    <property type="entry name" value="Adenylosuccinate_synth_dom2"/>
</dbReference>
<evidence type="ECO:0000256" key="5">
    <source>
        <dbReference type="ARBA" id="ARBA00022755"/>
    </source>
</evidence>
<comment type="caution">
    <text evidence="11">The sequence shown here is derived from an EMBL/GenBank/DDBJ whole genome shotgun (WGS) entry which is preliminary data.</text>
</comment>
<dbReference type="PANTHER" id="PTHR11846:SF0">
    <property type="entry name" value="ADENYLOSUCCINATE SYNTHETASE"/>
    <property type="match status" value="1"/>
</dbReference>
<comment type="cofactor">
    <cofactor evidence="8">
        <name>Mg(2+)</name>
        <dbReference type="ChEBI" id="CHEBI:18420"/>
    </cofactor>
    <text evidence="8">Binds 1 Mg(2+) ion per subunit.</text>
</comment>
<keyword evidence="8" id="KW-0963">Cytoplasm</keyword>
<keyword evidence="5 8" id="KW-0658">Purine biosynthesis</keyword>
<dbReference type="InterPro" id="IPR027417">
    <property type="entry name" value="P-loop_NTPase"/>
</dbReference>
<dbReference type="NCBIfam" id="NF002223">
    <property type="entry name" value="PRK01117.1"/>
    <property type="match status" value="1"/>
</dbReference>
<dbReference type="PROSITE" id="PS00513">
    <property type="entry name" value="ADENYLOSUCCIN_SYN_2"/>
    <property type="match status" value="1"/>
</dbReference>
<feature type="binding site" evidence="8">
    <location>
        <begin position="40"/>
        <end position="42"/>
    </location>
    <ligand>
        <name>GTP</name>
        <dbReference type="ChEBI" id="CHEBI:37565"/>
    </ligand>
</feature>
<dbReference type="Proteomes" id="UP000264062">
    <property type="component" value="Unassembled WGS sequence"/>
</dbReference>
<evidence type="ECO:0000256" key="6">
    <source>
        <dbReference type="ARBA" id="ARBA00022842"/>
    </source>
</evidence>
<evidence type="ECO:0000256" key="8">
    <source>
        <dbReference type="HAMAP-Rule" id="MF_00011"/>
    </source>
</evidence>
<evidence type="ECO:0000256" key="10">
    <source>
        <dbReference type="RuleBase" id="RU000520"/>
    </source>
</evidence>
<dbReference type="AlphaFoldDB" id="A0A350HC98"/>
<sequence length="425" mass="47706">MKANIVVGLQWGDEGKGKVVDYLAKASDCVVRYQGGANAGHTIVVKGKKIVLHLIPSGIVRGKLSLIGNGVVIDIDELMNEIDHLSSLNISIDNLRISSRAHILFDFHKKIDIASEEAKGRLSIGTTKSGIGPCYVDKYDRTGIRAGDLLDEKEMKEKIRKYAEFFNKTKSAGYKTDKIDPEKIIESLIPKIRRIKDKIVNTDEFARMLIEEKKKILFEGAQATMLDIDFGTYPYVTSSHPISLYAFAGSGIPPFFKYNVIGITKAYATRVGNGPFPTKMDDKTDRMMRERGGEYGATTGRVRDCGWLDLFALRYAVFLNRCDEIIVTKLDILANVEKIRICTAYEYNGKILKAYPDTNKILSNVTPVYRTINGWTDKDIVDLKKGRISRNIGNFIKILREETNTKISHLAVGPERDDIVRLEGR</sequence>
<dbReference type="NCBIfam" id="TIGR00184">
    <property type="entry name" value="purA"/>
    <property type="match status" value="1"/>
</dbReference>
<dbReference type="UniPathway" id="UPA00075">
    <property type="reaction ID" value="UER00335"/>
</dbReference>
<dbReference type="InterPro" id="IPR042111">
    <property type="entry name" value="Adenylosuccinate_synth_dom3"/>
</dbReference>
<dbReference type="Gene3D" id="3.90.170.10">
    <property type="entry name" value="Adenylosuccinate Synthetase, subunit A, domain 3"/>
    <property type="match status" value="1"/>
</dbReference>
<feature type="binding site" evidence="8">
    <location>
        <begin position="329"/>
        <end position="331"/>
    </location>
    <ligand>
        <name>GTP</name>
        <dbReference type="ChEBI" id="CHEBI:37565"/>
    </ligand>
</feature>
<evidence type="ECO:0000313" key="11">
    <source>
        <dbReference type="EMBL" id="HAV93164.1"/>
    </source>
</evidence>
<keyword evidence="6 8" id="KW-0460">Magnesium</keyword>
<dbReference type="InterPro" id="IPR018220">
    <property type="entry name" value="Adenylosuccin_syn_GTP-bd"/>
</dbReference>
<dbReference type="SUPFAM" id="SSF52540">
    <property type="entry name" value="P-loop containing nucleoside triphosphate hydrolases"/>
    <property type="match status" value="1"/>
</dbReference>
<feature type="binding site" evidence="8">
    <location>
        <position position="303"/>
    </location>
    <ligand>
        <name>GTP</name>
        <dbReference type="ChEBI" id="CHEBI:37565"/>
    </ligand>
</feature>
<comment type="pathway">
    <text evidence="8 10">Purine metabolism; AMP biosynthesis via de novo pathway; AMP from IMP: step 1/2.</text>
</comment>
<dbReference type="InterPro" id="IPR001114">
    <property type="entry name" value="Adenylosuccinate_synthetase"/>
</dbReference>
<dbReference type="CDD" id="cd03108">
    <property type="entry name" value="AdSS"/>
    <property type="match status" value="1"/>
</dbReference>
<dbReference type="InterPro" id="IPR042109">
    <property type="entry name" value="Adenylosuccinate_synth_dom1"/>
</dbReference>
<comment type="subunit">
    <text evidence="1 8">Homodimer.</text>
</comment>
<evidence type="ECO:0000256" key="2">
    <source>
        <dbReference type="ARBA" id="ARBA00022598"/>
    </source>
</evidence>
<feature type="binding site" description="in other chain" evidence="8">
    <location>
        <begin position="13"/>
        <end position="16"/>
    </location>
    <ligand>
        <name>IMP</name>
        <dbReference type="ChEBI" id="CHEBI:58053"/>
        <note>ligand shared between dimeric partners</note>
    </ligand>
</feature>
<feature type="active site" description="Proton donor" evidence="8">
    <location>
        <position position="41"/>
    </location>
</feature>
<dbReference type="GO" id="GO:0044208">
    <property type="term" value="P:'de novo' AMP biosynthetic process"/>
    <property type="evidence" value="ECO:0007669"/>
    <property type="project" value="UniProtKB-UniRule"/>
</dbReference>
<evidence type="ECO:0000256" key="7">
    <source>
        <dbReference type="ARBA" id="ARBA00023134"/>
    </source>
</evidence>
<feature type="binding site" evidence="8">
    <location>
        <begin position="12"/>
        <end position="18"/>
    </location>
    <ligand>
        <name>GTP</name>
        <dbReference type="ChEBI" id="CHEBI:37565"/>
    </ligand>
</feature>
<gene>
    <name evidence="8" type="primary">purA</name>
    <name evidence="11" type="ORF">DCW38_08320</name>
</gene>
<feature type="active site" evidence="9">
    <location>
        <position position="138"/>
    </location>
</feature>
<feature type="binding site" evidence="8">
    <location>
        <begin position="297"/>
        <end position="303"/>
    </location>
    <ligand>
        <name>substrate</name>
    </ligand>
</feature>
<keyword evidence="7 8" id="KW-0342">GTP-binding</keyword>
<evidence type="ECO:0000256" key="4">
    <source>
        <dbReference type="ARBA" id="ARBA00022741"/>
    </source>
</evidence>
<feature type="binding site" description="in other chain" evidence="8">
    <location>
        <position position="127"/>
    </location>
    <ligand>
        <name>IMP</name>
        <dbReference type="ChEBI" id="CHEBI:58053"/>
        <note>ligand shared between dimeric partners</note>
    </ligand>
</feature>
<dbReference type="PANTHER" id="PTHR11846">
    <property type="entry name" value="ADENYLOSUCCINATE SYNTHETASE"/>
    <property type="match status" value="1"/>
</dbReference>
<feature type="binding site" description="in other chain" evidence="8">
    <location>
        <position position="237"/>
    </location>
    <ligand>
        <name>IMP</name>
        <dbReference type="ChEBI" id="CHEBI:58053"/>
        <note>ligand shared between dimeric partners</note>
    </ligand>
</feature>
<dbReference type="GO" id="GO:0005737">
    <property type="term" value="C:cytoplasm"/>
    <property type="evidence" value="ECO:0007669"/>
    <property type="project" value="UniProtKB-SubCell"/>
</dbReference>
<evidence type="ECO:0000256" key="3">
    <source>
        <dbReference type="ARBA" id="ARBA00022723"/>
    </source>
</evidence>
<keyword evidence="2 8" id="KW-0436">Ligase</keyword>
<dbReference type="SMART" id="SM00788">
    <property type="entry name" value="Adenylsucc_synt"/>
    <property type="match status" value="1"/>
</dbReference>
<dbReference type="PROSITE" id="PS01266">
    <property type="entry name" value="ADENYLOSUCCIN_SYN_1"/>
    <property type="match status" value="1"/>
</dbReference>
<comment type="function">
    <text evidence="8">Plays an important role in the de novo pathway of purine nucleotide biosynthesis. Catalyzes the first committed step in the biosynthesis of AMP from IMP.</text>
</comment>
<dbReference type="GO" id="GO:0000287">
    <property type="term" value="F:magnesium ion binding"/>
    <property type="evidence" value="ECO:0007669"/>
    <property type="project" value="UniProtKB-UniRule"/>
</dbReference>
<proteinExistence type="inferred from homology"/>
<dbReference type="GO" id="GO:0046040">
    <property type="term" value="P:IMP metabolic process"/>
    <property type="evidence" value="ECO:0007669"/>
    <property type="project" value="TreeGrafter"/>
</dbReference>
<keyword evidence="4 8" id="KW-0547">Nucleotide-binding</keyword>
<reference evidence="11 12" key="1">
    <citation type="journal article" date="2018" name="Nat. Biotechnol.">
        <title>A standardized bacterial taxonomy based on genome phylogeny substantially revises the tree of life.</title>
        <authorList>
            <person name="Parks D.H."/>
            <person name="Chuvochina M."/>
            <person name="Waite D.W."/>
            <person name="Rinke C."/>
            <person name="Skarshewski A."/>
            <person name="Chaumeil P.A."/>
            <person name="Hugenholtz P."/>
        </authorList>
    </citation>
    <scope>NUCLEOTIDE SEQUENCE [LARGE SCALE GENOMIC DNA]</scope>
    <source>
        <strain evidence="11">UBA9956</strain>
    </source>
</reference>
<evidence type="ECO:0000256" key="9">
    <source>
        <dbReference type="PROSITE-ProRule" id="PRU10134"/>
    </source>
</evidence>
<comment type="catalytic activity">
    <reaction evidence="8 10">
        <text>IMP + L-aspartate + GTP = N(6)-(1,2-dicarboxyethyl)-AMP + GDP + phosphate + 2 H(+)</text>
        <dbReference type="Rhea" id="RHEA:15753"/>
        <dbReference type="ChEBI" id="CHEBI:15378"/>
        <dbReference type="ChEBI" id="CHEBI:29991"/>
        <dbReference type="ChEBI" id="CHEBI:37565"/>
        <dbReference type="ChEBI" id="CHEBI:43474"/>
        <dbReference type="ChEBI" id="CHEBI:57567"/>
        <dbReference type="ChEBI" id="CHEBI:58053"/>
        <dbReference type="ChEBI" id="CHEBI:58189"/>
        <dbReference type="EC" id="6.3.4.4"/>
    </reaction>
</comment>
<dbReference type="EMBL" id="DMZY01000248">
    <property type="protein sequence ID" value="HAV93164.1"/>
    <property type="molecule type" value="Genomic_DNA"/>
</dbReference>
<accession>A0A350HC98</accession>
<feature type="active site" description="Proton acceptor" evidence="8">
    <location>
        <position position="13"/>
    </location>
</feature>
<organism evidence="11 12">
    <name type="scientific">candidate division WOR-3 bacterium</name>
    <dbReference type="NCBI Taxonomy" id="2052148"/>
    <lineage>
        <taxon>Bacteria</taxon>
        <taxon>Bacteria division WOR-3</taxon>
    </lineage>
</organism>
<feature type="binding site" description="in other chain" evidence="8">
    <location>
        <position position="222"/>
    </location>
    <ligand>
        <name>IMP</name>
        <dbReference type="ChEBI" id="CHEBI:58053"/>
        <note>ligand shared between dimeric partners</note>
    </ligand>
</feature>
<dbReference type="Gene3D" id="3.40.440.10">
    <property type="entry name" value="Adenylosuccinate Synthetase, subunit A, domain 1"/>
    <property type="match status" value="1"/>
</dbReference>